<accession>A0AAV4NI61</accession>
<comment type="caution">
    <text evidence="1">The sequence shown here is derived from an EMBL/GenBank/DDBJ whole genome shotgun (WGS) entry which is preliminary data.</text>
</comment>
<dbReference type="AlphaFoldDB" id="A0AAV4NI61"/>
<evidence type="ECO:0000313" key="1">
    <source>
        <dbReference type="EMBL" id="GIX84481.1"/>
    </source>
</evidence>
<reference evidence="1 2" key="1">
    <citation type="submission" date="2021-06" db="EMBL/GenBank/DDBJ databases">
        <title>Caerostris extrusa draft genome.</title>
        <authorList>
            <person name="Kono N."/>
            <person name="Arakawa K."/>
        </authorList>
    </citation>
    <scope>NUCLEOTIDE SEQUENCE [LARGE SCALE GENOMIC DNA]</scope>
</reference>
<gene>
    <name evidence="1" type="ORF">CEXT_300341</name>
</gene>
<evidence type="ECO:0000313" key="2">
    <source>
        <dbReference type="Proteomes" id="UP001054945"/>
    </source>
</evidence>
<sequence>MKRVPCQSINRDRAPMTRFQQNGWALQVFGSNAGSPLIPDNYANNQFESGHPMNEEKQTTVITSNIDTQIKCPDYTYSRTRVLPGRQMRLYLSGRFHSLSQVDRTSRGTFS</sequence>
<dbReference type="Proteomes" id="UP001054945">
    <property type="component" value="Unassembled WGS sequence"/>
</dbReference>
<protein>
    <submittedName>
        <fullName evidence="1">Uncharacterized protein</fullName>
    </submittedName>
</protein>
<feature type="non-terminal residue" evidence="1">
    <location>
        <position position="111"/>
    </location>
</feature>
<proteinExistence type="predicted"/>
<organism evidence="1 2">
    <name type="scientific">Caerostris extrusa</name>
    <name type="common">Bark spider</name>
    <name type="synonym">Caerostris bankana</name>
    <dbReference type="NCBI Taxonomy" id="172846"/>
    <lineage>
        <taxon>Eukaryota</taxon>
        <taxon>Metazoa</taxon>
        <taxon>Ecdysozoa</taxon>
        <taxon>Arthropoda</taxon>
        <taxon>Chelicerata</taxon>
        <taxon>Arachnida</taxon>
        <taxon>Araneae</taxon>
        <taxon>Araneomorphae</taxon>
        <taxon>Entelegynae</taxon>
        <taxon>Araneoidea</taxon>
        <taxon>Araneidae</taxon>
        <taxon>Caerostris</taxon>
    </lineage>
</organism>
<dbReference type="EMBL" id="BPLR01020971">
    <property type="protein sequence ID" value="GIX84481.1"/>
    <property type="molecule type" value="Genomic_DNA"/>
</dbReference>
<name>A0AAV4NI61_CAEEX</name>
<keyword evidence="2" id="KW-1185">Reference proteome</keyword>